<reference evidence="1" key="1">
    <citation type="submission" date="2018-06" db="EMBL/GenBank/DDBJ databases">
        <authorList>
            <person name="Zhirakovskaya E."/>
        </authorList>
    </citation>
    <scope>NUCLEOTIDE SEQUENCE</scope>
</reference>
<proteinExistence type="predicted"/>
<dbReference type="EMBL" id="UOEI01000688">
    <property type="protein sequence ID" value="VAW09161.1"/>
    <property type="molecule type" value="Genomic_DNA"/>
</dbReference>
<feature type="non-terminal residue" evidence="1">
    <location>
        <position position="35"/>
    </location>
</feature>
<evidence type="ECO:0000313" key="1">
    <source>
        <dbReference type="EMBL" id="VAW09161.1"/>
    </source>
</evidence>
<name>A0A3B0SS15_9ZZZZ</name>
<gene>
    <name evidence="1" type="ORF">MNBD_ACTINO01-413</name>
</gene>
<sequence>MAETTVRGRIGEAEISLSAGKLAQLADGAVSVRIG</sequence>
<organism evidence="1">
    <name type="scientific">hydrothermal vent metagenome</name>
    <dbReference type="NCBI Taxonomy" id="652676"/>
    <lineage>
        <taxon>unclassified sequences</taxon>
        <taxon>metagenomes</taxon>
        <taxon>ecological metagenomes</taxon>
    </lineage>
</organism>
<dbReference type="AlphaFoldDB" id="A0A3B0SS15"/>
<protein>
    <submittedName>
        <fullName evidence="1">Uncharacterized protein</fullName>
    </submittedName>
</protein>
<accession>A0A3B0SS15</accession>